<dbReference type="Proteomes" id="UP000179001">
    <property type="component" value="Unassembled WGS sequence"/>
</dbReference>
<dbReference type="AlphaFoldDB" id="A0A1F5T2Y1"/>
<evidence type="ECO:0000313" key="1">
    <source>
        <dbReference type="EMBL" id="OGF33325.1"/>
    </source>
</evidence>
<reference evidence="1 2" key="1">
    <citation type="journal article" date="2016" name="Nat. Commun.">
        <title>Thousands of microbial genomes shed light on interconnected biogeochemical processes in an aquifer system.</title>
        <authorList>
            <person name="Anantharaman K."/>
            <person name="Brown C.T."/>
            <person name="Hug L.A."/>
            <person name="Sharon I."/>
            <person name="Castelle C.J."/>
            <person name="Probst A.J."/>
            <person name="Thomas B.C."/>
            <person name="Singh A."/>
            <person name="Wilkins M.J."/>
            <person name="Karaoz U."/>
            <person name="Brodie E.L."/>
            <person name="Williams K.H."/>
            <person name="Hubbard S.S."/>
            <person name="Banfield J.F."/>
        </authorList>
    </citation>
    <scope>NUCLEOTIDE SEQUENCE [LARGE SCALE GENOMIC DNA]</scope>
</reference>
<accession>A0A1F5T2Y1</accession>
<protein>
    <submittedName>
        <fullName evidence="1">Uncharacterized protein</fullName>
    </submittedName>
</protein>
<gene>
    <name evidence="1" type="ORF">A2478_01325</name>
</gene>
<evidence type="ECO:0000313" key="2">
    <source>
        <dbReference type="Proteomes" id="UP000179001"/>
    </source>
</evidence>
<name>A0A1F5T2Y1_9BACT</name>
<sequence length="68" mass="7526">MSQRSNAIFQMRKELMIRIVLMAMLQKILQSGLGDQGGLCDSNNNRHSGLQMGVCGLTDIVPGIYLQM</sequence>
<comment type="caution">
    <text evidence="1">The sequence shown here is derived from an EMBL/GenBank/DDBJ whole genome shotgun (WGS) entry which is preliminary data.</text>
</comment>
<dbReference type="EMBL" id="MFGJ01000001">
    <property type="protein sequence ID" value="OGF33325.1"/>
    <property type="molecule type" value="Genomic_DNA"/>
</dbReference>
<organism evidence="1 2">
    <name type="scientific">Candidatus Falkowbacteria bacterium RIFOXYC2_FULL_36_12</name>
    <dbReference type="NCBI Taxonomy" id="1798002"/>
    <lineage>
        <taxon>Bacteria</taxon>
        <taxon>Candidatus Falkowiibacteriota</taxon>
    </lineage>
</organism>
<proteinExistence type="predicted"/>